<dbReference type="PROSITE" id="PS51257">
    <property type="entry name" value="PROKAR_LIPOPROTEIN"/>
    <property type="match status" value="1"/>
</dbReference>
<dbReference type="EMBL" id="WTYV01000009">
    <property type="protein sequence ID" value="MXO73428.1"/>
    <property type="molecule type" value="Genomic_DNA"/>
</dbReference>
<dbReference type="Proteomes" id="UP000466966">
    <property type="component" value="Unassembled WGS sequence"/>
</dbReference>
<reference evidence="1 2" key="1">
    <citation type="submission" date="2019-12" db="EMBL/GenBank/DDBJ databases">
        <title>Genomic-based taxomic classification of the family Erythrobacteraceae.</title>
        <authorList>
            <person name="Xu L."/>
        </authorList>
    </citation>
    <scope>NUCLEOTIDE SEQUENCE [LARGE SCALE GENOMIC DNA]</scope>
    <source>
        <strain evidence="1 2">M0322</strain>
    </source>
</reference>
<dbReference type="RefSeq" id="WP_160773349.1">
    <property type="nucleotide sequence ID" value="NZ_WTYV01000009.1"/>
</dbReference>
<name>A0A844Z255_9SPHN</name>
<evidence type="ECO:0000313" key="2">
    <source>
        <dbReference type="Proteomes" id="UP000466966"/>
    </source>
</evidence>
<accession>A0A844Z255</accession>
<proteinExistence type="predicted"/>
<protein>
    <recommendedName>
        <fullName evidence="3">Lipoprotein</fullName>
    </recommendedName>
</protein>
<keyword evidence="2" id="KW-1185">Reference proteome</keyword>
<gene>
    <name evidence="1" type="ORF">GRI99_17525</name>
</gene>
<sequence length="180" mass="19372">MERVGCIDWLAGRSRRWAVPLGAALVLAGCARDPTPAEPEEQTAVFTRADDLPVFTLEPVTAFEQDNFELAGDKRCSFATSPALPPLVLATGYLRRPQARVDVLVKYGGQVVEAHLRTPGGFDAITREATFDTGGMVIDVARIDVEPDGSGKAAPGRALLRVTMAGQEEQIIDGYWLCTA</sequence>
<evidence type="ECO:0000313" key="1">
    <source>
        <dbReference type="EMBL" id="MXO73428.1"/>
    </source>
</evidence>
<dbReference type="AlphaFoldDB" id="A0A844Z255"/>
<evidence type="ECO:0008006" key="3">
    <source>
        <dbReference type="Google" id="ProtNLM"/>
    </source>
</evidence>
<organism evidence="1 2">
    <name type="scientific">Alteraurantiacibacter buctensis</name>
    <dbReference type="NCBI Taxonomy" id="1503981"/>
    <lineage>
        <taxon>Bacteria</taxon>
        <taxon>Pseudomonadati</taxon>
        <taxon>Pseudomonadota</taxon>
        <taxon>Alphaproteobacteria</taxon>
        <taxon>Sphingomonadales</taxon>
        <taxon>Erythrobacteraceae</taxon>
        <taxon>Alteraurantiacibacter</taxon>
    </lineage>
</organism>
<comment type="caution">
    <text evidence="1">The sequence shown here is derived from an EMBL/GenBank/DDBJ whole genome shotgun (WGS) entry which is preliminary data.</text>
</comment>